<gene>
    <name evidence="2" type="ORF">AQUCO_01500228v1</name>
</gene>
<dbReference type="InterPro" id="IPR006566">
    <property type="entry name" value="FBD"/>
</dbReference>
<dbReference type="STRING" id="218851.A0A2G5DSW9"/>
<dbReference type="InterPro" id="IPR050232">
    <property type="entry name" value="FBL13/AtMIF1-like"/>
</dbReference>
<dbReference type="AlphaFoldDB" id="A0A2G5DSW9"/>
<feature type="domain" description="F-box" evidence="1">
    <location>
        <begin position="11"/>
        <end position="47"/>
    </location>
</feature>
<keyword evidence="3" id="KW-1185">Reference proteome</keyword>
<dbReference type="InterPro" id="IPR036047">
    <property type="entry name" value="F-box-like_dom_sf"/>
</dbReference>
<dbReference type="OrthoDB" id="612216at2759"/>
<dbReference type="EMBL" id="KZ305032">
    <property type="protein sequence ID" value="PIA46536.1"/>
    <property type="molecule type" value="Genomic_DNA"/>
</dbReference>
<organism evidence="2 3">
    <name type="scientific">Aquilegia coerulea</name>
    <name type="common">Rocky mountain columbine</name>
    <dbReference type="NCBI Taxonomy" id="218851"/>
    <lineage>
        <taxon>Eukaryota</taxon>
        <taxon>Viridiplantae</taxon>
        <taxon>Streptophyta</taxon>
        <taxon>Embryophyta</taxon>
        <taxon>Tracheophyta</taxon>
        <taxon>Spermatophyta</taxon>
        <taxon>Magnoliopsida</taxon>
        <taxon>Ranunculales</taxon>
        <taxon>Ranunculaceae</taxon>
        <taxon>Thalictroideae</taxon>
        <taxon>Aquilegia</taxon>
    </lineage>
</organism>
<dbReference type="InterPro" id="IPR001810">
    <property type="entry name" value="F-box_dom"/>
</dbReference>
<evidence type="ECO:0000313" key="2">
    <source>
        <dbReference type="EMBL" id="PIA46536.1"/>
    </source>
</evidence>
<dbReference type="Pfam" id="PF08387">
    <property type="entry name" value="FBD"/>
    <property type="match status" value="1"/>
</dbReference>
<dbReference type="SUPFAM" id="SSF81383">
    <property type="entry name" value="F-box domain"/>
    <property type="match status" value="1"/>
</dbReference>
<dbReference type="CDD" id="cd22160">
    <property type="entry name" value="F-box_AtFBL13-like"/>
    <property type="match status" value="1"/>
</dbReference>
<evidence type="ECO:0000259" key="1">
    <source>
        <dbReference type="PROSITE" id="PS50181"/>
    </source>
</evidence>
<sequence>MDWAYVSPSSVDRISGLPDAILHQILSLLPTKQVVQTCIFSKRWISLWRFVTSLDFDQEMFLVPDRWHSKKEGPIDFVKFIDSVMFLRDQSSNIQSFRLSFDEEQRNEDMSMINTWLAVAVSRNIEVLDIQLYDSLKFIPHLFTCSSLRVLKIKSYEPKLNLPNYCEISSPNNLFIISSPQLETLIIKGHIPCIEISAPGLVNFKIKVGDNKMSTCLIKSISNFGSLVDANISIGVNSSRPTKQFLRALSNAKSLTFHWLFIVNFGNEVFERDTLQWIESADAMLEWIQLPFKNLKFLKLETWFTDGEVPVINRLLKFSPILETLVIKNDGVEELWKEKSLVENVSFGYKLAQLKSVTFLKFQGAENEVKFVKYFMNNAVKLEKLIIKSPKRSLAKKKVLTEIRNIGKLLLTHPRLGNLSYDATSDDCTLVTCSFV</sequence>
<protein>
    <recommendedName>
        <fullName evidence="1">F-box domain-containing protein</fullName>
    </recommendedName>
</protein>
<dbReference type="PANTHER" id="PTHR31900:SF30">
    <property type="entry name" value="SUPERFAMILY PROTEIN, PUTATIVE-RELATED"/>
    <property type="match status" value="1"/>
</dbReference>
<name>A0A2G5DSW9_AQUCA</name>
<dbReference type="InParanoid" id="A0A2G5DSW9"/>
<dbReference type="PROSITE" id="PS50181">
    <property type="entry name" value="FBOX"/>
    <property type="match status" value="1"/>
</dbReference>
<dbReference type="Pfam" id="PF00646">
    <property type="entry name" value="F-box"/>
    <property type="match status" value="1"/>
</dbReference>
<dbReference type="PANTHER" id="PTHR31900">
    <property type="entry name" value="F-BOX/RNI SUPERFAMILY PROTEIN-RELATED"/>
    <property type="match status" value="1"/>
</dbReference>
<evidence type="ECO:0000313" key="3">
    <source>
        <dbReference type="Proteomes" id="UP000230069"/>
    </source>
</evidence>
<proteinExistence type="predicted"/>
<dbReference type="InterPro" id="IPR053781">
    <property type="entry name" value="F-box_AtFBL13-like"/>
</dbReference>
<dbReference type="Proteomes" id="UP000230069">
    <property type="component" value="Unassembled WGS sequence"/>
</dbReference>
<reference evidence="2 3" key="1">
    <citation type="submission" date="2017-09" db="EMBL/GenBank/DDBJ databases">
        <title>WGS assembly of Aquilegia coerulea Goldsmith.</title>
        <authorList>
            <person name="Hodges S."/>
            <person name="Kramer E."/>
            <person name="Nordborg M."/>
            <person name="Tomkins J."/>
            <person name="Borevitz J."/>
            <person name="Derieg N."/>
            <person name="Yan J."/>
            <person name="Mihaltcheva S."/>
            <person name="Hayes R.D."/>
            <person name="Rokhsar D."/>
        </authorList>
    </citation>
    <scope>NUCLEOTIDE SEQUENCE [LARGE SCALE GENOMIC DNA]</scope>
    <source>
        <strain evidence="3">cv. Goldsmith</strain>
    </source>
</reference>
<dbReference type="Gene3D" id="1.20.1280.50">
    <property type="match status" value="1"/>
</dbReference>
<accession>A0A2G5DSW9</accession>